<accession>A0ABQ7X4G1</accession>
<dbReference type="Gene3D" id="3.90.770.10">
    <property type="entry name" value="3-hydroxy-3-methylglutaryl-coenzyme A Reductase, Chain A, domain 2"/>
    <property type="match status" value="1"/>
</dbReference>
<comment type="caution">
    <text evidence="1">The sequence shown here is derived from an EMBL/GenBank/DDBJ whole genome shotgun (WGS) entry which is preliminary data.</text>
</comment>
<proteinExistence type="predicted"/>
<dbReference type="Proteomes" id="UP000824890">
    <property type="component" value="Unassembled WGS sequence"/>
</dbReference>
<dbReference type="InterPro" id="IPR002202">
    <property type="entry name" value="HMG_CoA_Rdtase"/>
</dbReference>
<dbReference type="InterPro" id="IPR009029">
    <property type="entry name" value="HMG_CoA_Rdtase_sub-bd_dom_sf"/>
</dbReference>
<dbReference type="PROSITE" id="PS50065">
    <property type="entry name" value="HMG_COA_REDUCTASE_4"/>
    <property type="match status" value="1"/>
</dbReference>
<keyword evidence="2" id="KW-1185">Reference proteome</keyword>
<sequence>MPTTTTILHSMILILHPGVIRRDHEQGVENECDCFGGAQYAQEFHWHSAVAGSLGGFSAHTRNIVLDVFIAICQYPAQNMESYQCINDGNLNGNISVSLSVSITTPTTQAGTVGGGTQLPSQSV</sequence>
<dbReference type="PANTHER" id="PTHR10572">
    <property type="entry name" value="3-HYDROXY-3-METHYLGLUTARYL-COENZYME A REDUCTASE"/>
    <property type="match status" value="1"/>
</dbReference>
<evidence type="ECO:0000313" key="2">
    <source>
        <dbReference type="Proteomes" id="UP000824890"/>
    </source>
</evidence>
<dbReference type="PANTHER" id="PTHR10572:SF24">
    <property type="entry name" value="3-HYDROXY-3-METHYLGLUTARYL-COENZYME A REDUCTASE"/>
    <property type="match status" value="1"/>
</dbReference>
<dbReference type="SUPFAM" id="SSF56542">
    <property type="entry name" value="Substrate-binding domain of HMG-CoA reductase"/>
    <property type="match status" value="1"/>
</dbReference>
<dbReference type="EMBL" id="JAGKQM010002215">
    <property type="protein sequence ID" value="KAH0850016.1"/>
    <property type="molecule type" value="Genomic_DNA"/>
</dbReference>
<dbReference type="InterPro" id="IPR023074">
    <property type="entry name" value="HMG_CoA_Rdtase_cat_sf"/>
</dbReference>
<evidence type="ECO:0000313" key="1">
    <source>
        <dbReference type="EMBL" id="KAH0850016.1"/>
    </source>
</evidence>
<reference evidence="1 2" key="1">
    <citation type="submission" date="2021-05" db="EMBL/GenBank/DDBJ databases">
        <title>Genome Assembly of Synthetic Allotetraploid Brassica napus Reveals Homoeologous Exchanges between Subgenomes.</title>
        <authorList>
            <person name="Davis J.T."/>
        </authorList>
    </citation>
    <scope>NUCLEOTIDE SEQUENCE [LARGE SCALE GENOMIC DNA]</scope>
    <source>
        <strain evidence="2">cv. Da-Ae</strain>
        <tissue evidence="1">Seedling</tissue>
    </source>
</reference>
<protein>
    <submittedName>
        <fullName evidence="1">Uncharacterized protein</fullName>
    </submittedName>
</protein>
<name>A0ABQ7X4G1_BRANA</name>
<organism evidence="1 2">
    <name type="scientific">Brassica napus</name>
    <name type="common">Rape</name>
    <dbReference type="NCBI Taxonomy" id="3708"/>
    <lineage>
        <taxon>Eukaryota</taxon>
        <taxon>Viridiplantae</taxon>
        <taxon>Streptophyta</taxon>
        <taxon>Embryophyta</taxon>
        <taxon>Tracheophyta</taxon>
        <taxon>Spermatophyta</taxon>
        <taxon>Magnoliopsida</taxon>
        <taxon>eudicotyledons</taxon>
        <taxon>Gunneridae</taxon>
        <taxon>Pentapetalae</taxon>
        <taxon>rosids</taxon>
        <taxon>malvids</taxon>
        <taxon>Brassicales</taxon>
        <taxon>Brassicaceae</taxon>
        <taxon>Brassiceae</taxon>
        <taxon>Brassica</taxon>
    </lineage>
</organism>
<dbReference type="Pfam" id="PF00368">
    <property type="entry name" value="HMG-CoA_red"/>
    <property type="match status" value="1"/>
</dbReference>
<gene>
    <name evidence="1" type="ORF">HID58_095864</name>
</gene>